<evidence type="ECO:0000256" key="8">
    <source>
        <dbReference type="RuleBase" id="RU003953"/>
    </source>
</evidence>
<dbReference type="GO" id="GO:0000166">
    <property type="term" value="F:nucleotide binding"/>
    <property type="evidence" value="ECO:0007669"/>
    <property type="project" value="UniProtKB-KW"/>
</dbReference>
<keyword evidence="6" id="KW-0547">Nucleotide-binding</keyword>
<keyword evidence="7" id="KW-0460">Magnesium</keyword>
<evidence type="ECO:0000256" key="7">
    <source>
        <dbReference type="ARBA" id="ARBA00022842"/>
    </source>
</evidence>
<feature type="domain" description="Poly A polymerase head" evidence="9">
    <location>
        <begin position="11"/>
        <end position="131"/>
    </location>
</feature>
<evidence type="ECO:0000313" key="12">
    <source>
        <dbReference type="Proteomes" id="UP000234882"/>
    </source>
</evidence>
<dbReference type="Gene3D" id="1.10.3090.10">
    <property type="entry name" value="cca-adding enzyme, domain 2"/>
    <property type="match status" value="1"/>
</dbReference>
<gene>
    <name evidence="11" type="ORF">CYR75_11345</name>
</gene>
<keyword evidence="8" id="KW-0694">RNA-binding</keyword>
<dbReference type="KEGG" id="paru:CYR75_11345"/>
<dbReference type="Pfam" id="PF12627">
    <property type="entry name" value="PolyA_pol_RNAbd"/>
    <property type="match status" value="1"/>
</dbReference>
<dbReference type="GO" id="GO:0000049">
    <property type="term" value="F:tRNA binding"/>
    <property type="evidence" value="ECO:0007669"/>
    <property type="project" value="TreeGrafter"/>
</dbReference>
<keyword evidence="4" id="KW-0548">Nucleotidyltransferase</keyword>
<dbReference type="InterPro" id="IPR050264">
    <property type="entry name" value="Bact_CCA-adding_enz_type3_sf"/>
</dbReference>
<dbReference type="AlphaFoldDB" id="A0A2K9MJ67"/>
<accession>A0A2K9MJ67</accession>
<evidence type="ECO:0000259" key="10">
    <source>
        <dbReference type="Pfam" id="PF12627"/>
    </source>
</evidence>
<dbReference type="PANTHER" id="PTHR46173">
    <property type="entry name" value="CCA TRNA NUCLEOTIDYLTRANSFERASE 1, MITOCHONDRIAL"/>
    <property type="match status" value="1"/>
</dbReference>
<organism evidence="11 12">
    <name type="scientific">Paracoccus jeotgali</name>
    <dbReference type="NCBI Taxonomy" id="2065379"/>
    <lineage>
        <taxon>Bacteria</taxon>
        <taxon>Pseudomonadati</taxon>
        <taxon>Pseudomonadota</taxon>
        <taxon>Alphaproteobacteria</taxon>
        <taxon>Rhodobacterales</taxon>
        <taxon>Paracoccaceae</taxon>
        <taxon>Paracoccus</taxon>
    </lineage>
</organism>
<dbReference type="InterPro" id="IPR002646">
    <property type="entry name" value="PolA_pol_head_dom"/>
</dbReference>
<dbReference type="SUPFAM" id="SSF81301">
    <property type="entry name" value="Nucleotidyltransferase"/>
    <property type="match status" value="1"/>
</dbReference>
<evidence type="ECO:0000256" key="1">
    <source>
        <dbReference type="ARBA" id="ARBA00001946"/>
    </source>
</evidence>
<dbReference type="Proteomes" id="UP000234882">
    <property type="component" value="Chromosome"/>
</dbReference>
<dbReference type="GO" id="GO:0016779">
    <property type="term" value="F:nucleotidyltransferase activity"/>
    <property type="evidence" value="ECO:0007669"/>
    <property type="project" value="UniProtKB-KW"/>
</dbReference>
<dbReference type="Gene3D" id="3.30.460.10">
    <property type="entry name" value="Beta Polymerase, domain 2"/>
    <property type="match status" value="1"/>
</dbReference>
<dbReference type="Pfam" id="PF01743">
    <property type="entry name" value="PolyA_pol"/>
    <property type="match status" value="1"/>
</dbReference>
<dbReference type="SUPFAM" id="SSF81891">
    <property type="entry name" value="Poly A polymerase C-terminal region-like"/>
    <property type="match status" value="1"/>
</dbReference>
<dbReference type="GO" id="GO:0008033">
    <property type="term" value="P:tRNA processing"/>
    <property type="evidence" value="ECO:0007669"/>
    <property type="project" value="UniProtKB-KW"/>
</dbReference>
<evidence type="ECO:0000256" key="2">
    <source>
        <dbReference type="ARBA" id="ARBA00022679"/>
    </source>
</evidence>
<evidence type="ECO:0000256" key="5">
    <source>
        <dbReference type="ARBA" id="ARBA00022723"/>
    </source>
</evidence>
<proteinExistence type="inferred from homology"/>
<dbReference type="OrthoDB" id="9805698at2"/>
<evidence type="ECO:0000256" key="6">
    <source>
        <dbReference type="ARBA" id="ARBA00022741"/>
    </source>
</evidence>
<keyword evidence="2 8" id="KW-0808">Transferase</keyword>
<keyword evidence="5" id="KW-0479">Metal-binding</keyword>
<dbReference type="InterPro" id="IPR032828">
    <property type="entry name" value="PolyA_RNA-bd"/>
</dbReference>
<dbReference type="PANTHER" id="PTHR46173:SF1">
    <property type="entry name" value="CCA TRNA NUCLEOTIDYLTRANSFERASE 1, MITOCHONDRIAL"/>
    <property type="match status" value="1"/>
</dbReference>
<keyword evidence="3" id="KW-0819">tRNA processing</keyword>
<reference evidence="12" key="1">
    <citation type="submission" date="2017-12" db="EMBL/GenBank/DDBJ databases">
        <title>Genomic analysis of Paracoccus sp. CBA4604.</title>
        <authorList>
            <person name="Roh S.W."/>
            <person name="Kim J.Y."/>
            <person name="Kim J.S."/>
        </authorList>
    </citation>
    <scope>NUCLEOTIDE SEQUENCE [LARGE SCALE GENOMIC DNA]</scope>
    <source>
        <strain evidence="12">CBA4604</strain>
    </source>
</reference>
<dbReference type="CDD" id="cd05398">
    <property type="entry name" value="NT_ClassII-CCAase"/>
    <property type="match status" value="1"/>
</dbReference>
<dbReference type="EMBL" id="CP025583">
    <property type="protein sequence ID" value="AUM75677.1"/>
    <property type="molecule type" value="Genomic_DNA"/>
</dbReference>
<dbReference type="GO" id="GO:0046872">
    <property type="term" value="F:metal ion binding"/>
    <property type="evidence" value="ECO:0007669"/>
    <property type="project" value="UniProtKB-KW"/>
</dbReference>
<comment type="cofactor">
    <cofactor evidence="1">
        <name>Mg(2+)</name>
        <dbReference type="ChEBI" id="CHEBI:18420"/>
    </cofactor>
</comment>
<evidence type="ECO:0000313" key="11">
    <source>
        <dbReference type="EMBL" id="AUM75677.1"/>
    </source>
</evidence>
<evidence type="ECO:0000256" key="3">
    <source>
        <dbReference type="ARBA" id="ARBA00022694"/>
    </source>
</evidence>
<evidence type="ECO:0000259" key="9">
    <source>
        <dbReference type="Pfam" id="PF01743"/>
    </source>
</evidence>
<evidence type="ECO:0000256" key="4">
    <source>
        <dbReference type="ARBA" id="ARBA00022695"/>
    </source>
</evidence>
<dbReference type="InterPro" id="IPR043519">
    <property type="entry name" value="NT_sf"/>
</dbReference>
<protein>
    <submittedName>
        <fullName evidence="11">CCA tRNA nucleotidyltransferase</fullName>
    </submittedName>
</protein>
<sequence length="367" mass="38555">MLDRGGHRGLIVGGAVRNAVLGLPVGDVDLATDAEPQRVIDLAGAAGLKSVPTGIDHGTVTVIADHTPYEITTFRRDVETFGRAATVAFSDRIEDDAERRDFTMNALYATARGEVLDPVGGWPDVIARRLRFVGDAASRIREDYLRILRFFRFYAWYATDFAEGTTEAIAANLGGLGHVSAERIGAEIAKLLAAPDPAASLALMAQTGVLAQVLPRADPAPLPALIAAEAAHDAAPDWLRRMALIAPADAASGLRLSRAQTAQLARLQQAAGTPLAEVAFRHGREIARDAALIAVAKGLPVPTDWPGRIARAASAPLPIAAADLMPGLRGPALGEGLRAAEALWLASDFTATRADLVAAARRIGESA</sequence>
<name>A0A2K9MJ67_9RHOB</name>
<keyword evidence="12" id="KW-1185">Reference proteome</keyword>
<feature type="domain" description="tRNA nucleotidyltransferase/poly(A) polymerase RNA and SrmB- binding" evidence="10">
    <location>
        <begin position="162"/>
        <end position="218"/>
    </location>
</feature>
<comment type="similarity">
    <text evidence="8">Belongs to the tRNA nucleotidyltransferase/poly(A) polymerase family.</text>
</comment>
<dbReference type="RefSeq" id="WP_101501015.1">
    <property type="nucleotide sequence ID" value="NZ_CP025583.1"/>
</dbReference>